<gene>
    <name evidence="12" type="primary">DBP8</name>
    <name evidence="12" type="ORF">IWQ62_000713</name>
</gene>
<evidence type="ECO:0000256" key="5">
    <source>
        <dbReference type="ARBA" id="ARBA00022884"/>
    </source>
</evidence>
<keyword evidence="3 7" id="KW-0347">Helicase</keyword>
<feature type="compositionally biased region" description="Basic and acidic residues" evidence="8">
    <location>
        <begin position="50"/>
        <end position="67"/>
    </location>
</feature>
<dbReference type="InterPro" id="IPR014014">
    <property type="entry name" value="RNA_helicase_DEAD_Q_motif"/>
</dbReference>
<dbReference type="Proteomes" id="UP001150925">
    <property type="component" value="Unassembled WGS sequence"/>
</dbReference>
<evidence type="ECO:0000256" key="3">
    <source>
        <dbReference type="ARBA" id="ARBA00022806"/>
    </source>
</evidence>
<dbReference type="GO" id="GO:0005829">
    <property type="term" value="C:cytosol"/>
    <property type="evidence" value="ECO:0007669"/>
    <property type="project" value="TreeGrafter"/>
</dbReference>
<dbReference type="InterPro" id="IPR027417">
    <property type="entry name" value="P-loop_NTPase"/>
</dbReference>
<evidence type="ECO:0000313" key="13">
    <source>
        <dbReference type="Proteomes" id="UP001150925"/>
    </source>
</evidence>
<feature type="compositionally biased region" description="Acidic residues" evidence="8">
    <location>
        <begin position="112"/>
        <end position="131"/>
    </location>
</feature>
<dbReference type="PANTHER" id="PTHR47959">
    <property type="entry name" value="ATP-DEPENDENT RNA HELICASE RHLE-RELATED"/>
    <property type="match status" value="1"/>
</dbReference>
<dbReference type="PROSITE" id="PS51195">
    <property type="entry name" value="Q_MOTIF"/>
    <property type="match status" value="1"/>
</dbReference>
<evidence type="ECO:0000259" key="9">
    <source>
        <dbReference type="PROSITE" id="PS51192"/>
    </source>
</evidence>
<feature type="region of interest" description="Disordered" evidence="8">
    <location>
        <begin position="1"/>
        <end position="145"/>
    </location>
</feature>
<dbReference type="PROSITE" id="PS00039">
    <property type="entry name" value="DEAD_ATP_HELICASE"/>
    <property type="match status" value="1"/>
</dbReference>
<keyword evidence="5" id="KW-0694">RNA-binding</keyword>
<feature type="domain" description="Helicase ATP-binding" evidence="9">
    <location>
        <begin position="217"/>
        <end position="389"/>
    </location>
</feature>
<dbReference type="CDD" id="cd18787">
    <property type="entry name" value="SF2_C_DEAD"/>
    <property type="match status" value="1"/>
</dbReference>
<evidence type="ECO:0000256" key="2">
    <source>
        <dbReference type="ARBA" id="ARBA00022801"/>
    </source>
</evidence>
<comment type="similarity">
    <text evidence="7">Belongs to the DEAD box helicase family.</text>
</comment>
<reference evidence="12" key="1">
    <citation type="submission" date="2022-07" db="EMBL/GenBank/DDBJ databases">
        <title>Phylogenomic reconstructions and comparative analyses of Kickxellomycotina fungi.</title>
        <authorList>
            <person name="Reynolds N.K."/>
            <person name="Stajich J.E."/>
            <person name="Barry K."/>
            <person name="Grigoriev I.V."/>
            <person name="Crous P."/>
            <person name="Smith M.E."/>
        </authorList>
    </citation>
    <scope>NUCLEOTIDE SEQUENCE</scope>
    <source>
        <strain evidence="12">RSA 1196</strain>
    </source>
</reference>
<dbReference type="SMART" id="SM00487">
    <property type="entry name" value="DEXDc"/>
    <property type="match status" value="1"/>
</dbReference>
<dbReference type="PANTHER" id="PTHR47959:SF24">
    <property type="entry name" value="ATP-DEPENDENT RNA HELICASE"/>
    <property type="match status" value="1"/>
</dbReference>
<evidence type="ECO:0000259" key="11">
    <source>
        <dbReference type="PROSITE" id="PS51195"/>
    </source>
</evidence>
<dbReference type="Pfam" id="PF00271">
    <property type="entry name" value="Helicase_C"/>
    <property type="match status" value="1"/>
</dbReference>
<evidence type="ECO:0000256" key="7">
    <source>
        <dbReference type="RuleBase" id="RU000492"/>
    </source>
</evidence>
<dbReference type="AlphaFoldDB" id="A0A9W8AU77"/>
<evidence type="ECO:0000313" key="12">
    <source>
        <dbReference type="EMBL" id="KAJ1969293.1"/>
    </source>
</evidence>
<dbReference type="GO" id="GO:0016787">
    <property type="term" value="F:hydrolase activity"/>
    <property type="evidence" value="ECO:0007669"/>
    <property type="project" value="UniProtKB-KW"/>
</dbReference>
<dbReference type="EMBL" id="JANBPY010000074">
    <property type="protein sequence ID" value="KAJ1969293.1"/>
    <property type="molecule type" value="Genomic_DNA"/>
</dbReference>
<accession>A0A9W8AU77</accession>
<dbReference type="SMART" id="SM00490">
    <property type="entry name" value="HELICc"/>
    <property type="match status" value="1"/>
</dbReference>
<dbReference type="GO" id="GO:0005524">
    <property type="term" value="F:ATP binding"/>
    <property type="evidence" value="ECO:0007669"/>
    <property type="project" value="UniProtKB-KW"/>
</dbReference>
<evidence type="ECO:0000256" key="1">
    <source>
        <dbReference type="ARBA" id="ARBA00022741"/>
    </source>
</evidence>
<keyword evidence="1 7" id="KW-0547">Nucleotide-binding</keyword>
<dbReference type="Pfam" id="PF00270">
    <property type="entry name" value="DEAD"/>
    <property type="match status" value="1"/>
</dbReference>
<dbReference type="GO" id="GO:0003723">
    <property type="term" value="F:RNA binding"/>
    <property type="evidence" value="ECO:0007669"/>
    <property type="project" value="UniProtKB-KW"/>
</dbReference>
<keyword evidence="4 7" id="KW-0067">ATP-binding</keyword>
<feature type="compositionally biased region" description="Polar residues" evidence="8">
    <location>
        <begin position="135"/>
        <end position="145"/>
    </location>
</feature>
<dbReference type="InterPro" id="IPR050079">
    <property type="entry name" value="DEAD_box_RNA_helicase"/>
</dbReference>
<keyword evidence="13" id="KW-1185">Reference proteome</keyword>
<feature type="short sequence motif" description="Q motif" evidence="6">
    <location>
        <begin position="186"/>
        <end position="214"/>
    </location>
</feature>
<dbReference type="PROSITE" id="PS51192">
    <property type="entry name" value="HELICASE_ATP_BIND_1"/>
    <property type="match status" value="1"/>
</dbReference>
<dbReference type="OrthoDB" id="10261904at2759"/>
<feature type="compositionally biased region" description="Basic residues" evidence="8">
    <location>
        <begin position="1"/>
        <end position="10"/>
    </location>
</feature>
<dbReference type="GO" id="GO:0003724">
    <property type="term" value="F:RNA helicase activity"/>
    <property type="evidence" value="ECO:0007669"/>
    <property type="project" value="UniProtKB-EC"/>
</dbReference>
<sequence length="604" mass="66979">MPPLRQKRSIRNSQSATSALDEPATHKAKRRAVNPNSRSKPSFTRSTGELNKEPSEEEKAGDSHPSDSEFEEEDTNEYTGHDITSDDRASDIISDESDQELDSSDVDSSALPEDDSDENTSDTASEDDSEGETSAPPSQVSQAALEASFSNSLSRLNVRRVSKTDEPTKTTAASTLPADDTSSTQQGFHALGLDPWLVESLAAMAITHPTEIQRECIPPTLQGRDIIGGAKTGSGKTAAFALPILQKLSEESFGVFALVLTPTRELAYQIFEQFRVLGKGIRARVSVIVGGMDLMVQARNLATQPHIVIATPGRLVDHIEHSPDAVHLGRIRFLVLDEADRLFGPSFVNDLARIFEVVPRKRQTLLFTATMTENILALRHQSQDKKQPPFVHMCDSDISTVSTLVQKYVFVPSHVRETYLYHILTREEWVNSTVIIFVGRCHTCELLTWMLRQLKFRCTALHSGLSQKQRISSISRFKSNSVPILIATDVASRGLDIPTVKLVVNYDIPRDPTDYIHRVGRTARAGRGGTAISVVSERDISLVHQIEERVNKQLEELPTDENTVLESLNVVADAKQVAVSRMLKNKFGERKRRNQAVEKLRAEL</sequence>
<proteinExistence type="inferred from homology"/>
<protein>
    <submittedName>
        <fullName evidence="12">RNA helicase</fullName>
        <ecNumber evidence="12">3.6.4.13</ecNumber>
    </submittedName>
</protein>
<dbReference type="PROSITE" id="PS51194">
    <property type="entry name" value="HELICASE_CTER"/>
    <property type="match status" value="1"/>
</dbReference>
<dbReference type="SUPFAM" id="SSF52540">
    <property type="entry name" value="P-loop containing nucleoside triphosphate hydrolases"/>
    <property type="match status" value="1"/>
</dbReference>
<feature type="compositionally biased region" description="Polar residues" evidence="8">
    <location>
        <begin position="169"/>
        <end position="185"/>
    </location>
</feature>
<evidence type="ECO:0000256" key="4">
    <source>
        <dbReference type="ARBA" id="ARBA00022840"/>
    </source>
</evidence>
<feature type="domain" description="DEAD-box RNA helicase Q" evidence="11">
    <location>
        <begin position="186"/>
        <end position="214"/>
    </location>
</feature>
<feature type="region of interest" description="Disordered" evidence="8">
    <location>
        <begin position="158"/>
        <end position="185"/>
    </location>
</feature>
<dbReference type="EC" id="3.6.4.13" evidence="12"/>
<dbReference type="InterPro" id="IPR014001">
    <property type="entry name" value="Helicase_ATP-bd"/>
</dbReference>
<feature type="compositionally biased region" description="Acidic residues" evidence="8">
    <location>
        <begin position="93"/>
        <end position="105"/>
    </location>
</feature>
<comment type="caution">
    <text evidence="12">The sequence shown here is derived from an EMBL/GenBank/DDBJ whole genome shotgun (WGS) entry which is preliminary data.</text>
</comment>
<keyword evidence="2 7" id="KW-0378">Hydrolase</keyword>
<name>A0A9W8AU77_9FUNG</name>
<dbReference type="InterPro" id="IPR001650">
    <property type="entry name" value="Helicase_C-like"/>
</dbReference>
<dbReference type="InterPro" id="IPR000629">
    <property type="entry name" value="RNA-helicase_DEAD-box_CS"/>
</dbReference>
<organism evidence="12 13">
    <name type="scientific">Dispira parvispora</name>
    <dbReference type="NCBI Taxonomy" id="1520584"/>
    <lineage>
        <taxon>Eukaryota</taxon>
        <taxon>Fungi</taxon>
        <taxon>Fungi incertae sedis</taxon>
        <taxon>Zoopagomycota</taxon>
        <taxon>Kickxellomycotina</taxon>
        <taxon>Dimargaritomycetes</taxon>
        <taxon>Dimargaritales</taxon>
        <taxon>Dimargaritaceae</taxon>
        <taxon>Dispira</taxon>
    </lineage>
</organism>
<dbReference type="InterPro" id="IPR011545">
    <property type="entry name" value="DEAD/DEAH_box_helicase_dom"/>
</dbReference>
<dbReference type="CDD" id="cd17955">
    <property type="entry name" value="DEADc_DDX49"/>
    <property type="match status" value="1"/>
</dbReference>
<feature type="compositionally biased region" description="Basic and acidic residues" evidence="8">
    <location>
        <begin position="79"/>
        <end position="90"/>
    </location>
</feature>
<evidence type="ECO:0000256" key="8">
    <source>
        <dbReference type="SAM" id="MobiDB-lite"/>
    </source>
</evidence>
<evidence type="ECO:0000256" key="6">
    <source>
        <dbReference type="PROSITE-ProRule" id="PRU00552"/>
    </source>
</evidence>
<feature type="domain" description="Helicase C-terminal" evidence="10">
    <location>
        <begin position="425"/>
        <end position="565"/>
    </location>
</feature>
<feature type="compositionally biased region" description="Polar residues" evidence="8">
    <location>
        <begin position="34"/>
        <end position="49"/>
    </location>
</feature>
<evidence type="ECO:0000259" key="10">
    <source>
        <dbReference type="PROSITE" id="PS51194"/>
    </source>
</evidence>
<dbReference type="Gene3D" id="3.40.50.300">
    <property type="entry name" value="P-loop containing nucleotide triphosphate hydrolases"/>
    <property type="match status" value="2"/>
</dbReference>